<keyword evidence="3 5" id="KW-0732">Signal</keyword>
<dbReference type="EMBL" id="JAQAGZ010000022">
    <property type="protein sequence ID" value="MCZ8516304.1"/>
    <property type="molecule type" value="Genomic_DNA"/>
</dbReference>
<evidence type="ECO:0000256" key="5">
    <source>
        <dbReference type="SAM" id="SignalP"/>
    </source>
</evidence>
<protein>
    <submittedName>
        <fullName evidence="7">Sugar ABC transporter substrate-binding protein</fullName>
    </submittedName>
</protein>
<evidence type="ECO:0000256" key="2">
    <source>
        <dbReference type="ARBA" id="ARBA00007639"/>
    </source>
</evidence>
<dbReference type="CDD" id="cd01536">
    <property type="entry name" value="PBP1_ABC_sugar_binding-like"/>
    <property type="match status" value="1"/>
</dbReference>
<keyword evidence="8" id="KW-1185">Reference proteome</keyword>
<accession>A0ABT4QHD8</accession>
<dbReference type="InterPro" id="IPR028082">
    <property type="entry name" value="Peripla_BP_I"/>
</dbReference>
<reference evidence="7 8" key="1">
    <citation type="submission" date="2022-12" db="EMBL/GenBank/DDBJ databases">
        <title>Draft genome sequence of Paenibacillus sp. dW9.</title>
        <authorList>
            <person name="Choi E.-W."/>
            <person name="Kim D.-U."/>
        </authorList>
    </citation>
    <scope>NUCLEOTIDE SEQUENCE [LARGE SCALE GENOMIC DNA]</scope>
    <source>
        <strain evidence="8">dW9</strain>
    </source>
</reference>
<dbReference type="PANTHER" id="PTHR46847">
    <property type="entry name" value="D-ALLOSE-BINDING PERIPLASMIC PROTEIN-RELATED"/>
    <property type="match status" value="1"/>
</dbReference>
<proteinExistence type="inferred from homology"/>
<dbReference type="RefSeq" id="WP_269884832.1">
    <property type="nucleotide sequence ID" value="NZ_JAQAGZ010000022.1"/>
</dbReference>
<evidence type="ECO:0000256" key="3">
    <source>
        <dbReference type="ARBA" id="ARBA00022729"/>
    </source>
</evidence>
<evidence type="ECO:0000256" key="4">
    <source>
        <dbReference type="SAM" id="MobiDB-lite"/>
    </source>
</evidence>
<evidence type="ECO:0000313" key="8">
    <source>
        <dbReference type="Proteomes" id="UP001527882"/>
    </source>
</evidence>
<sequence>MQRKIFVIFPMILSLLFVAACGNSSSTAPSSPAASTTGNATSSTPASSSANSGASGDIAYAKQQIDQYKSIPKFVAAGPAFDAQKAMAGKKILSIPVSSANPFTKNIEIAMGNAAKEVGFSFTEWTNQGQPSEWVQGMNNGVNQKFDLIDLLAGTNPAVLKPQVQAATGAGIKVVSSHLGGFEQPVADVTENLGIDYNKAGRLLADWACMKTEGKPNVLLLTSDEVVSAASIVNGVNDEFKKVCPSAKISTINVPIPDWSTKIQSNVQAAIVKDPGLNYVIPIYDSMSQFVVPAITIAGAGDKVKIATFNGTPFVLDLIAQGKVEMDIGENLDWIGKAILDAEMRLLAGLPFPKDPKIPFYIWDKSNVQQAGSPAKISTGYGDEYIKGYKDLWQLK</sequence>
<evidence type="ECO:0000256" key="1">
    <source>
        <dbReference type="ARBA" id="ARBA00004196"/>
    </source>
</evidence>
<comment type="subcellular location">
    <subcellularLocation>
        <location evidence="1">Cell envelope</location>
    </subcellularLocation>
</comment>
<dbReference type="InterPro" id="IPR025997">
    <property type="entry name" value="SBP_2_dom"/>
</dbReference>
<dbReference type="Pfam" id="PF13407">
    <property type="entry name" value="Peripla_BP_4"/>
    <property type="match status" value="1"/>
</dbReference>
<feature type="region of interest" description="Disordered" evidence="4">
    <location>
        <begin position="28"/>
        <end position="53"/>
    </location>
</feature>
<gene>
    <name evidence="7" type="ORF">O9H85_28720</name>
</gene>
<comment type="caution">
    <text evidence="7">The sequence shown here is derived from an EMBL/GenBank/DDBJ whole genome shotgun (WGS) entry which is preliminary data.</text>
</comment>
<dbReference type="SUPFAM" id="SSF53822">
    <property type="entry name" value="Periplasmic binding protein-like I"/>
    <property type="match status" value="1"/>
</dbReference>
<feature type="domain" description="Periplasmic binding protein" evidence="6">
    <location>
        <begin position="95"/>
        <end position="349"/>
    </location>
</feature>
<comment type="similarity">
    <text evidence="2">Belongs to the bacterial solute-binding protein 2 family.</text>
</comment>
<name>A0ABT4QHD8_9BACL</name>
<feature type="signal peptide" evidence="5">
    <location>
        <begin position="1"/>
        <end position="19"/>
    </location>
</feature>
<dbReference type="PROSITE" id="PS51257">
    <property type="entry name" value="PROKAR_LIPOPROTEIN"/>
    <property type="match status" value="1"/>
</dbReference>
<evidence type="ECO:0000313" key="7">
    <source>
        <dbReference type="EMBL" id="MCZ8516304.1"/>
    </source>
</evidence>
<evidence type="ECO:0000259" key="6">
    <source>
        <dbReference type="Pfam" id="PF13407"/>
    </source>
</evidence>
<feature type="chain" id="PRO_5045485729" evidence="5">
    <location>
        <begin position="20"/>
        <end position="396"/>
    </location>
</feature>
<organism evidence="7 8">
    <name type="scientific">Paenibacillus gyeongsangnamensis</name>
    <dbReference type="NCBI Taxonomy" id="3388067"/>
    <lineage>
        <taxon>Bacteria</taxon>
        <taxon>Bacillati</taxon>
        <taxon>Bacillota</taxon>
        <taxon>Bacilli</taxon>
        <taxon>Bacillales</taxon>
        <taxon>Paenibacillaceae</taxon>
        <taxon>Paenibacillus</taxon>
    </lineage>
</organism>
<dbReference type="Gene3D" id="3.40.50.2300">
    <property type="match status" value="2"/>
</dbReference>
<dbReference type="PANTHER" id="PTHR46847:SF1">
    <property type="entry name" value="D-ALLOSE-BINDING PERIPLASMIC PROTEIN-RELATED"/>
    <property type="match status" value="1"/>
</dbReference>
<dbReference type="Proteomes" id="UP001527882">
    <property type="component" value="Unassembled WGS sequence"/>
</dbReference>